<dbReference type="InterPro" id="IPR011598">
    <property type="entry name" value="bHLH_dom"/>
</dbReference>
<feature type="domain" description="BHLH" evidence="7">
    <location>
        <begin position="154"/>
        <end position="209"/>
    </location>
</feature>
<sequence>MVECACALLRGKAPAAEDEEEDEERGHSGRQPSPPPTRRLPPREYRRHSAGRSAPDPRERTLTGSGPNPECRLRVSSGCEPALPGDSRRLSPPPGAMKRPCEDSSPAGRERLPAGDSVGRASPAAQLMARKRRRGVGRPALRRVRRPGASDAPSVSCRFQIIEKRRRDRINGSLSELRRLVPTAWEKQGSANLEKAEILQMTVEHLRTLQAGGTGQQEVLALDFLSLGFRECVNEAFCYLSTVEPLDSCDALRRRLLAHLSYCAAQRDAAAMTARLQPRPPRYSHWVATLRPAPYGPDGGGAPQRLVELLQHDVTSSSPSPSSLLPPPLSAPLFSFPVTLPFLPSSSSSQPPHPPWSSENQNQNQNQNRLHVRFTSGNVGGHAASWRERQRSHAGLSRRSAGIWDLLSYPRKKWLKLKERKSIFCRQEVNVRRLLPSKTVGTVSAHVMPRTLEQRAGSFTM</sequence>
<evidence type="ECO:0000313" key="9">
    <source>
        <dbReference type="EMBL" id="PWA30255.1"/>
    </source>
</evidence>
<evidence type="ECO:0000259" key="8">
    <source>
        <dbReference type="PROSITE" id="PS51054"/>
    </source>
</evidence>
<dbReference type="PROSITE" id="PS50888">
    <property type="entry name" value="BHLH"/>
    <property type="match status" value="1"/>
</dbReference>
<dbReference type="InterPro" id="IPR050370">
    <property type="entry name" value="HES_HEY"/>
</dbReference>
<evidence type="ECO:0000256" key="1">
    <source>
        <dbReference type="ARBA" id="ARBA00004123"/>
    </source>
</evidence>
<dbReference type="SUPFAM" id="SSF47459">
    <property type="entry name" value="HLH, helix-loop-helix DNA-binding domain"/>
    <property type="match status" value="1"/>
</dbReference>
<dbReference type="SUPFAM" id="SSF158457">
    <property type="entry name" value="Orange domain-like"/>
    <property type="match status" value="1"/>
</dbReference>
<dbReference type="InterPro" id="IPR036638">
    <property type="entry name" value="HLH_DNA-bd_sf"/>
</dbReference>
<feature type="region of interest" description="Disordered" evidence="6">
    <location>
        <begin position="6"/>
        <end position="152"/>
    </location>
</feature>
<evidence type="ECO:0000256" key="2">
    <source>
        <dbReference type="ARBA" id="ARBA00022491"/>
    </source>
</evidence>
<gene>
    <name evidence="9" type="ORF">CCH79_00020848</name>
</gene>
<dbReference type="Pfam" id="PF00010">
    <property type="entry name" value="HLH"/>
    <property type="match status" value="1"/>
</dbReference>
<protein>
    <recommendedName>
        <fullName evidence="11">BHLH domain-containing protein</fullName>
    </recommendedName>
</protein>
<dbReference type="Proteomes" id="UP000250572">
    <property type="component" value="Unassembled WGS sequence"/>
</dbReference>
<dbReference type="GO" id="GO:0046983">
    <property type="term" value="F:protein dimerization activity"/>
    <property type="evidence" value="ECO:0007669"/>
    <property type="project" value="InterPro"/>
</dbReference>
<evidence type="ECO:0008006" key="11">
    <source>
        <dbReference type="Google" id="ProtNLM"/>
    </source>
</evidence>
<feature type="domain" description="Orange" evidence="8">
    <location>
        <begin position="228"/>
        <end position="260"/>
    </location>
</feature>
<keyword evidence="3" id="KW-0805">Transcription regulation</keyword>
<accession>A0A315W3J7</accession>
<evidence type="ECO:0000256" key="5">
    <source>
        <dbReference type="ARBA" id="ARBA00023242"/>
    </source>
</evidence>
<feature type="region of interest" description="Disordered" evidence="6">
    <location>
        <begin position="344"/>
        <end position="366"/>
    </location>
</feature>
<comment type="caution">
    <text evidence="9">The sequence shown here is derived from an EMBL/GenBank/DDBJ whole genome shotgun (WGS) entry which is preliminary data.</text>
</comment>
<keyword evidence="5" id="KW-0539">Nucleus</keyword>
<dbReference type="STRING" id="33528.ENSGAFP00000015895"/>
<organism evidence="9 10">
    <name type="scientific">Gambusia affinis</name>
    <name type="common">Western mosquitofish</name>
    <name type="synonym">Heterandria affinis</name>
    <dbReference type="NCBI Taxonomy" id="33528"/>
    <lineage>
        <taxon>Eukaryota</taxon>
        <taxon>Metazoa</taxon>
        <taxon>Chordata</taxon>
        <taxon>Craniata</taxon>
        <taxon>Vertebrata</taxon>
        <taxon>Euteleostomi</taxon>
        <taxon>Actinopterygii</taxon>
        <taxon>Neopterygii</taxon>
        <taxon>Teleostei</taxon>
        <taxon>Neoteleostei</taxon>
        <taxon>Acanthomorphata</taxon>
        <taxon>Ovalentaria</taxon>
        <taxon>Atherinomorphae</taxon>
        <taxon>Cyprinodontiformes</taxon>
        <taxon>Poeciliidae</taxon>
        <taxon>Poeciliinae</taxon>
        <taxon>Gambusia</taxon>
    </lineage>
</organism>
<evidence type="ECO:0000256" key="3">
    <source>
        <dbReference type="ARBA" id="ARBA00023015"/>
    </source>
</evidence>
<dbReference type="GO" id="GO:0003677">
    <property type="term" value="F:DNA binding"/>
    <property type="evidence" value="ECO:0007669"/>
    <property type="project" value="InterPro"/>
</dbReference>
<dbReference type="AlphaFoldDB" id="A0A315W3J7"/>
<dbReference type="Pfam" id="PF07527">
    <property type="entry name" value="Hairy_orange"/>
    <property type="match status" value="1"/>
</dbReference>
<feature type="compositionally biased region" description="Basic residues" evidence="6">
    <location>
        <begin position="129"/>
        <end position="146"/>
    </location>
</feature>
<dbReference type="InterPro" id="IPR003650">
    <property type="entry name" value="Orange_dom"/>
</dbReference>
<reference evidence="9 10" key="1">
    <citation type="journal article" date="2018" name="G3 (Bethesda)">
        <title>A High-Quality Reference Genome for the Invasive Mosquitofish Gambusia affinis Using a Chicago Library.</title>
        <authorList>
            <person name="Hoffberg S.L."/>
            <person name="Troendle N.J."/>
            <person name="Glenn T.C."/>
            <person name="Mahmud O."/>
            <person name="Louha S."/>
            <person name="Chalopin D."/>
            <person name="Bennetzen J.L."/>
            <person name="Mauricio R."/>
        </authorList>
    </citation>
    <scope>NUCLEOTIDE SEQUENCE [LARGE SCALE GENOMIC DNA]</scope>
    <source>
        <strain evidence="9">NE01/NJP1002.9</strain>
        <tissue evidence="9">Muscle</tissue>
    </source>
</reference>
<dbReference type="PROSITE" id="PS51054">
    <property type="entry name" value="ORANGE"/>
    <property type="match status" value="1"/>
</dbReference>
<keyword evidence="4" id="KW-0804">Transcription</keyword>
<evidence type="ECO:0000313" key="10">
    <source>
        <dbReference type="Proteomes" id="UP000250572"/>
    </source>
</evidence>
<evidence type="ECO:0000256" key="6">
    <source>
        <dbReference type="SAM" id="MobiDB-lite"/>
    </source>
</evidence>
<evidence type="ECO:0000256" key="4">
    <source>
        <dbReference type="ARBA" id="ARBA00023163"/>
    </source>
</evidence>
<dbReference type="SMART" id="SM00511">
    <property type="entry name" value="ORANGE"/>
    <property type="match status" value="1"/>
</dbReference>
<comment type="subcellular location">
    <subcellularLocation>
        <location evidence="1">Nucleus</location>
    </subcellularLocation>
</comment>
<keyword evidence="10" id="KW-1185">Reference proteome</keyword>
<dbReference type="PANTHER" id="PTHR10985">
    <property type="entry name" value="BASIC HELIX-LOOP-HELIX TRANSCRIPTION FACTOR, HES-RELATED"/>
    <property type="match status" value="1"/>
</dbReference>
<dbReference type="Gene3D" id="4.10.280.10">
    <property type="entry name" value="Helix-loop-helix DNA-binding domain"/>
    <property type="match status" value="1"/>
</dbReference>
<keyword evidence="2" id="KW-0678">Repressor</keyword>
<dbReference type="EMBL" id="NHOQ01000423">
    <property type="protein sequence ID" value="PWA30255.1"/>
    <property type="molecule type" value="Genomic_DNA"/>
</dbReference>
<evidence type="ECO:0000259" key="7">
    <source>
        <dbReference type="PROSITE" id="PS50888"/>
    </source>
</evidence>
<proteinExistence type="predicted"/>
<name>A0A315W3J7_GAMAF</name>
<dbReference type="GO" id="GO:0006355">
    <property type="term" value="P:regulation of DNA-templated transcription"/>
    <property type="evidence" value="ECO:0007669"/>
    <property type="project" value="InterPro"/>
</dbReference>
<dbReference type="Gene3D" id="6.10.250.980">
    <property type="match status" value="1"/>
</dbReference>
<dbReference type="GO" id="GO:0005634">
    <property type="term" value="C:nucleus"/>
    <property type="evidence" value="ECO:0007669"/>
    <property type="project" value="UniProtKB-SubCell"/>
</dbReference>
<dbReference type="SMART" id="SM00353">
    <property type="entry name" value="HLH"/>
    <property type="match status" value="1"/>
</dbReference>